<keyword evidence="2" id="KW-1185">Reference proteome</keyword>
<protein>
    <submittedName>
        <fullName evidence="1">Uncharacterized protein</fullName>
    </submittedName>
</protein>
<comment type="caution">
    <text evidence="1">The sequence shown here is derived from an EMBL/GenBank/DDBJ whole genome shotgun (WGS) entry which is preliminary data.</text>
</comment>
<dbReference type="Proteomes" id="UP001295684">
    <property type="component" value="Unassembled WGS sequence"/>
</dbReference>
<proteinExistence type="predicted"/>
<dbReference type="AlphaFoldDB" id="A0AAD1U367"/>
<name>A0AAD1U367_EUPCR</name>
<dbReference type="EMBL" id="CAMPGE010002348">
    <property type="protein sequence ID" value="CAI2361146.1"/>
    <property type="molecule type" value="Genomic_DNA"/>
</dbReference>
<reference evidence="1" key="1">
    <citation type="submission" date="2023-07" db="EMBL/GenBank/DDBJ databases">
        <authorList>
            <consortium name="AG Swart"/>
            <person name="Singh M."/>
            <person name="Singh A."/>
            <person name="Seah K."/>
            <person name="Emmerich C."/>
        </authorList>
    </citation>
    <scope>NUCLEOTIDE SEQUENCE</scope>
    <source>
        <strain evidence="1">DP1</strain>
    </source>
</reference>
<accession>A0AAD1U367</accession>
<gene>
    <name evidence="1" type="ORF">ECRASSUSDP1_LOCUS2456</name>
</gene>
<sequence length="69" mass="7928">MRLRCKFRINCNNKDDCSCSLKVLSFKKFGTFSSSLPVVTCDTSTYLVISIICIQFSFPKDMNNIFEKT</sequence>
<organism evidence="1 2">
    <name type="scientific">Euplotes crassus</name>
    <dbReference type="NCBI Taxonomy" id="5936"/>
    <lineage>
        <taxon>Eukaryota</taxon>
        <taxon>Sar</taxon>
        <taxon>Alveolata</taxon>
        <taxon>Ciliophora</taxon>
        <taxon>Intramacronucleata</taxon>
        <taxon>Spirotrichea</taxon>
        <taxon>Hypotrichia</taxon>
        <taxon>Euplotida</taxon>
        <taxon>Euplotidae</taxon>
        <taxon>Moneuplotes</taxon>
    </lineage>
</organism>
<evidence type="ECO:0000313" key="1">
    <source>
        <dbReference type="EMBL" id="CAI2361146.1"/>
    </source>
</evidence>
<evidence type="ECO:0000313" key="2">
    <source>
        <dbReference type="Proteomes" id="UP001295684"/>
    </source>
</evidence>